<dbReference type="AlphaFoldDB" id="A0A7K8MTH4"/>
<feature type="region of interest" description="Disordered" evidence="1">
    <location>
        <begin position="1"/>
        <end position="131"/>
    </location>
</feature>
<feature type="non-terminal residue" evidence="2">
    <location>
        <position position="1"/>
    </location>
</feature>
<reference evidence="2 3" key="1">
    <citation type="submission" date="2019-09" db="EMBL/GenBank/DDBJ databases">
        <title>Bird 10,000 Genomes (B10K) Project - Family phase.</title>
        <authorList>
            <person name="Zhang G."/>
        </authorList>
    </citation>
    <scope>NUCLEOTIDE SEQUENCE [LARGE SCALE GENOMIC DNA]</scope>
    <source>
        <strain evidence="2">B10K-CU-031-17</strain>
        <tissue evidence="2">Muscle</tissue>
    </source>
</reference>
<keyword evidence="3" id="KW-1185">Reference proteome</keyword>
<gene>
    <name evidence="2" type="primary">Nacad</name>
    <name evidence="2" type="ORF">PTILEU_R15432</name>
</gene>
<feature type="compositionally biased region" description="Basic and acidic residues" evidence="1">
    <location>
        <begin position="210"/>
        <end position="219"/>
    </location>
</feature>
<dbReference type="Proteomes" id="UP000547721">
    <property type="component" value="Unassembled WGS sequence"/>
</dbReference>
<feature type="compositionally biased region" description="Low complexity" evidence="1">
    <location>
        <begin position="166"/>
        <end position="179"/>
    </location>
</feature>
<feature type="compositionally biased region" description="Acidic residues" evidence="1">
    <location>
        <begin position="98"/>
        <end position="124"/>
    </location>
</feature>
<feature type="compositionally biased region" description="Low complexity" evidence="1">
    <location>
        <begin position="27"/>
        <end position="46"/>
    </location>
</feature>
<evidence type="ECO:0000256" key="1">
    <source>
        <dbReference type="SAM" id="MobiDB-lite"/>
    </source>
</evidence>
<dbReference type="EMBL" id="VWYY01005138">
    <property type="protein sequence ID" value="NXE44261.1"/>
    <property type="molecule type" value="Genomic_DNA"/>
</dbReference>
<sequence>GDSEGLCSPPTSPSGSYMTAEGGSWGSSGTASTSPSCSPNLAAEAEGLGEAEGEAEGLGGALALSPGLGDPPAFPPLSPEEEEDDDDEDGPFAPPGCADDEDDDDDDEDGQTPEEEEEEDEDEGSGLIPAALLPFRGSLLFQAEAVEISPRAPAEEEEEEEEDEGSTSASFLRSLSESSIPEGGDEAFAFRDDTDASSDSAAYDGDEDERLYGTERHAGDTGTPPGTPPAPPGPAGVELHLRAGSPCHPPGRDTAPGPSGTPPAPPGEDAELDGDAFVTTAAAWPPPEPPEEVAATEGSGAALGQGPCPEPAVTGPVPRPPTLCAGDPQSHQLGGANGEPQDGPGGDSDGDNDLELSTGTAGSADGHSEPDSAATGLGTSVTPTPLDEMDTAATDVVT</sequence>
<feature type="compositionally biased region" description="Acidic residues" evidence="1">
    <location>
        <begin position="79"/>
        <end position="90"/>
    </location>
</feature>
<feature type="region of interest" description="Disordered" evidence="1">
    <location>
        <begin position="146"/>
        <end position="398"/>
    </location>
</feature>
<evidence type="ECO:0000313" key="2">
    <source>
        <dbReference type="EMBL" id="NXE44261.1"/>
    </source>
</evidence>
<feature type="non-terminal residue" evidence="2">
    <location>
        <position position="398"/>
    </location>
</feature>
<comment type="caution">
    <text evidence="2">The sequence shown here is derived from an EMBL/GenBank/DDBJ whole genome shotgun (WGS) entry which is preliminary data.</text>
</comment>
<accession>A0A7K8MTH4</accession>
<feature type="compositionally biased region" description="Acidic residues" evidence="1">
    <location>
        <begin position="155"/>
        <end position="165"/>
    </location>
</feature>
<name>A0A7K8MTH4_9CORV</name>
<organism evidence="2 3">
    <name type="scientific">Ptilorrhoa leucosticta</name>
    <dbReference type="NCBI Taxonomy" id="449384"/>
    <lineage>
        <taxon>Eukaryota</taxon>
        <taxon>Metazoa</taxon>
        <taxon>Chordata</taxon>
        <taxon>Craniata</taxon>
        <taxon>Vertebrata</taxon>
        <taxon>Euteleostomi</taxon>
        <taxon>Archelosauria</taxon>
        <taxon>Archosauria</taxon>
        <taxon>Dinosauria</taxon>
        <taxon>Saurischia</taxon>
        <taxon>Theropoda</taxon>
        <taxon>Coelurosauria</taxon>
        <taxon>Aves</taxon>
        <taxon>Neognathae</taxon>
        <taxon>Neoaves</taxon>
        <taxon>Telluraves</taxon>
        <taxon>Australaves</taxon>
        <taxon>Passeriformes</taxon>
        <taxon>Corvoidea</taxon>
        <taxon>Cinclosomatidae</taxon>
        <taxon>Ptilorrhoa</taxon>
    </lineage>
</organism>
<proteinExistence type="predicted"/>
<evidence type="ECO:0000313" key="3">
    <source>
        <dbReference type="Proteomes" id="UP000547721"/>
    </source>
</evidence>
<feature type="compositionally biased region" description="Pro residues" evidence="1">
    <location>
        <begin position="225"/>
        <end position="234"/>
    </location>
</feature>
<protein>
    <submittedName>
        <fullName evidence="2">NACAD protein</fullName>
    </submittedName>
</protein>